<dbReference type="PANTHER" id="PTHR21368">
    <property type="entry name" value="50S RIBOSOMAL PROTEIN L9"/>
    <property type="match status" value="1"/>
</dbReference>
<dbReference type="InterPro" id="IPR020594">
    <property type="entry name" value="Ribosomal_bL9_bac/chp"/>
</dbReference>
<dbReference type="NCBIfam" id="TIGR00158">
    <property type="entry name" value="L9"/>
    <property type="match status" value="1"/>
</dbReference>
<evidence type="ECO:0000256" key="6">
    <source>
        <dbReference type="ARBA" id="ARBA00035292"/>
    </source>
</evidence>
<feature type="domain" description="Large ribosomal subunit protein bL9 C-terminal" evidence="9">
    <location>
        <begin position="70"/>
        <end position="152"/>
    </location>
</feature>
<organism evidence="10">
    <name type="scientific">uncultured bacterium</name>
    <name type="common">gcode 4</name>
    <dbReference type="NCBI Taxonomy" id="1234023"/>
    <lineage>
        <taxon>Bacteria</taxon>
        <taxon>environmental samples</taxon>
    </lineage>
</organism>
<dbReference type="InterPro" id="IPR036935">
    <property type="entry name" value="Ribosomal_bL9_N_sf"/>
</dbReference>
<keyword evidence="4 7" id="KW-0689">Ribosomal protein</keyword>
<evidence type="ECO:0000256" key="2">
    <source>
        <dbReference type="ARBA" id="ARBA00022730"/>
    </source>
</evidence>
<reference evidence="10" key="1">
    <citation type="journal article" date="2012" name="Science">
        <title>Fermentation, hydrogen, and sulfur metabolism in multiple uncultivated bacterial phyla.</title>
        <authorList>
            <person name="Wrighton K.C."/>
            <person name="Thomas B.C."/>
            <person name="Sharon I."/>
            <person name="Miller C.S."/>
            <person name="Castelle C.J."/>
            <person name="VerBerkmoes N.C."/>
            <person name="Wilkins M.J."/>
            <person name="Hettich R.L."/>
            <person name="Lipton M.S."/>
            <person name="Williams K.H."/>
            <person name="Long P.E."/>
            <person name="Banfield J.F."/>
        </authorList>
    </citation>
    <scope>NUCLEOTIDE SEQUENCE [LARGE SCALE GENOMIC DNA]</scope>
</reference>
<protein>
    <recommendedName>
        <fullName evidence="6 7">Large ribosomal subunit protein bL9</fullName>
    </recommendedName>
</protein>
<dbReference type="InterPro" id="IPR020069">
    <property type="entry name" value="Ribosomal_bL9_C"/>
</dbReference>
<evidence type="ECO:0000259" key="9">
    <source>
        <dbReference type="Pfam" id="PF03948"/>
    </source>
</evidence>
<feature type="domain" description="Ribosomal protein L9" evidence="8">
    <location>
        <begin position="7"/>
        <end position="50"/>
    </location>
</feature>
<evidence type="ECO:0000256" key="4">
    <source>
        <dbReference type="ARBA" id="ARBA00022980"/>
    </source>
</evidence>
<dbReference type="Gene3D" id="3.40.5.10">
    <property type="entry name" value="Ribosomal protein L9, N-terminal domain"/>
    <property type="match status" value="1"/>
</dbReference>
<sequence length="156" mass="17727">MANNTVAVQLLERIANVGKEGEIIEVSHAYARNFLIAKGLARIATPELIKREAEKTKKAQDNKSHLVEARHEIAQKLHNTTLTFELPGSKDKIFWGLGEHEIIQEIKKRYNIELEKKHILLPEGHKLKQVGITDIKIHLGSDVNIKMHIDIHAIKN</sequence>
<dbReference type="HAMAP" id="MF_00503">
    <property type="entry name" value="Ribosomal_bL9"/>
    <property type="match status" value="1"/>
</dbReference>
<dbReference type="AlphaFoldDB" id="K1XWK6"/>
<evidence type="ECO:0000256" key="5">
    <source>
        <dbReference type="ARBA" id="ARBA00023274"/>
    </source>
</evidence>
<dbReference type="SUPFAM" id="SSF55658">
    <property type="entry name" value="L9 N-domain-like"/>
    <property type="match status" value="1"/>
</dbReference>
<dbReference type="GO" id="GO:0019843">
    <property type="term" value="F:rRNA binding"/>
    <property type="evidence" value="ECO:0007669"/>
    <property type="project" value="UniProtKB-UniRule"/>
</dbReference>
<evidence type="ECO:0000256" key="1">
    <source>
        <dbReference type="ARBA" id="ARBA00010605"/>
    </source>
</evidence>
<evidence type="ECO:0000259" key="8">
    <source>
        <dbReference type="Pfam" id="PF01281"/>
    </source>
</evidence>
<comment type="caution">
    <text evidence="10">The sequence shown here is derived from an EMBL/GenBank/DDBJ whole genome shotgun (WGS) entry which is preliminary data.</text>
</comment>
<keyword evidence="3 7" id="KW-0694">RNA-binding</keyword>
<dbReference type="InterPro" id="IPR020070">
    <property type="entry name" value="Ribosomal_bL9_N"/>
</dbReference>
<keyword evidence="5 7" id="KW-0687">Ribonucleoprotein</keyword>
<dbReference type="GO" id="GO:0003735">
    <property type="term" value="F:structural constituent of ribosome"/>
    <property type="evidence" value="ECO:0007669"/>
    <property type="project" value="InterPro"/>
</dbReference>
<dbReference type="InterPro" id="IPR000244">
    <property type="entry name" value="Ribosomal_bL9"/>
</dbReference>
<comment type="function">
    <text evidence="7">Binds to the 23S rRNA.</text>
</comment>
<dbReference type="GO" id="GO:0005840">
    <property type="term" value="C:ribosome"/>
    <property type="evidence" value="ECO:0007669"/>
    <property type="project" value="UniProtKB-KW"/>
</dbReference>
<proteinExistence type="inferred from homology"/>
<dbReference type="Pfam" id="PF03948">
    <property type="entry name" value="Ribosomal_L9_C"/>
    <property type="match status" value="1"/>
</dbReference>
<gene>
    <name evidence="7" type="primary">rplI</name>
    <name evidence="10" type="ORF">ACD_78C00441G0003</name>
</gene>
<accession>K1XWK6</accession>
<evidence type="ECO:0000256" key="7">
    <source>
        <dbReference type="HAMAP-Rule" id="MF_00503"/>
    </source>
</evidence>
<dbReference type="Pfam" id="PF01281">
    <property type="entry name" value="Ribosomal_L9_N"/>
    <property type="match status" value="1"/>
</dbReference>
<dbReference type="SUPFAM" id="SSF55653">
    <property type="entry name" value="Ribosomal protein L9 C-domain"/>
    <property type="match status" value="1"/>
</dbReference>
<name>K1XWK6_9BACT</name>
<dbReference type="GO" id="GO:0006412">
    <property type="term" value="P:translation"/>
    <property type="evidence" value="ECO:0007669"/>
    <property type="project" value="UniProtKB-UniRule"/>
</dbReference>
<dbReference type="InterPro" id="IPR036791">
    <property type="entry name" value="Ribosomal_bL9_C_sf"/>
</dbReference>
<dbReference type="Gene3D" id="3.10.430.100">
    <property type="entry name" value="Ribosomal protein L9, C-terminal domain"/>
    <property type="match status" value="1"/>
</dbReference>
<dbReference type="EMBL" id="AMFJ01034441">
    <property type="protein sequence ID" value="EKD29331.1"/>
    <property type="molecule type" value="Genomic_DNA"/>
</dbReference>
<evidence type="ECO:0000256" key="3">
    <source>
        <dbReference type="ARBA" id="ARBA00022884"/>
    </source>
</evidence>
<dbReference type="GO" id="GO:1990904">
    <property type="term" value="C:ribonucleoprotein complex"/>
    <property type="evidence" value="ECO:0007669"/>
    <property type="project" value="UniProtKB-KW"/>
</dbReference>
<comment type="similarity">
    <text evidence="1 7">Belongs to the bacterial ribosomal protein bL9 family.</text>
</comment>
<evidence type="ECO:0000313" key="10">
    <source>
        <dbReference type="EMBL" id="EKD29331.1"/>
    </source>
</evidence>
<dbReference type="InterPro" id="IPR009027">
    <property type="entry name" value="Ribosomal_bL9/RNase_H1_N"/>
</dbReference>
<keyword evidence="2 7" id="KW-0699">rRNA-binding</keyword>